<accession>A0A1M7SMU3</accession>
<evidence type="ECO:0000313" key="2">
    <source>
        <dbReference type="Proteomes" id="UP000184097"/>
    </source>
</evidence>
<proteinExistence type="predicted"/>
<gene>
    <name evidence="1" type="ORF">SAMN02745247_02110</name>
</gene>
<organism evidence="1 2">
    <name type="scientific">Butyrivibrio hungatei DSM 14810</name>
    <dbReference type="NCBI Taxonomy" id="1121132"/>
    <lineage>
        <taxon>Bacteria</taxon>
        <taxon>Bacillati</taxon>
        <taxon>Bacillota</taxon>
        <taxon>Clostridia</taxon>
        <taxon>Lachnospirales</taxon>
        <taxon>Lachnospiraceae</taxon>
        <taxon>Butyrivibrio</taxon>
    </lineage>
</organism>
<evidence type="ECO:0000313" key="1">
    <source>
        <dbReference type="EMBL" id="SHN59787.1"/>
    </source>
</evidence>
<protein>
    <submittedName>
        <fullName evidence="1">Uncharacterized protein</fullName>
    </submittedName>
</protein>
<dbReference type="AlphaFoldDB" id="A0A1M7SMU3"/>
<dbReference type="Proteomes" id="UP000184097">
    <property type="component" value="Unassembled WGS sequence"/>
</dbReference>
<sequence length="90" mass="10230">MSGNNKRLNCFLDELVTITFKDGSEKTGVLEFGMGKLAEHKPPIMRYSLYVFGEGYRYLRIGSLKGIKLWNNQRLTETQIIITGAKTKVT</sequence>
<reference evidence="1 2" key="1">
    <citation type="submission" date="2016-12" db="EMBL/GenBank/DDBJ databases">
        <authorList>
            <person name="Song W.-J."/>
            <person name="Kurnit D.M."/>
        </authorList>
    </citation>
    <scope>NUCLEOTIDE SEQUENCE [LARGE SCALE GENOMIC DNA]</scope>
    <source>
        <strain evidence="1 2">DSM 14810</strain>
    </source>
</reference>
<dbReference type="EMBL" id="FRDH01000008">
    <property type="protein sequence ID" value="SHN59787.1"/>
    <property type="molecule type" value="Genomic_DNA"/>
</dbReference>
<dbReference type="RefSeq" id="WP_072703824.1">
    <property type="nucleotide sequence ID" value="NZ_FRDH01000008.1"/>
</dbReference>
<name>A0A1M7SMU3_9FIRM</name>